<accession>A0A7J7JXU2</accession>
<comment type="caution">
    <text evidence="7">The sequence shown here is derived from an EMBL/GenBank/DDBJ whole genome shotgun (WGS) entry which is preliminary data.</text>
</comment>
<dbReference type="FunFam" id="2.60.40.10:FF:000425">
    <property type="entry name" value="Myosin light chain kinase"/>
    <property type="match status" value="1"/>
</dbReference>
<dbReference type="GO" id="GO:0007156">
    <property type="term" value="P:homophilic cell adhesion via plasma membrane adhesion molecules"/>
    <property type="evidence" value="ECO:0007669"/>
    <property type="project" value="TreeGrafter"/>
</dbReference>
<dbReference type="InterPro" id="IPR013783">
    <property type="entry name" value="Ig-like_fold"/>
</dbReference>
<evidence type="ECO:0000256" key="4">
    <source>
        <dbReference type="ARBA" id="ARBA00023157"/>
    </source>
</evidence>
<dbReference type="InterPro" id="IPR003598">
    <property type="entry name" value="Ig_sub2"/>
</dbReference>
<evidence type="ECO:0000256" key="1">
    <source>
        <dbReference type="ARBA" id="ARBA00004496"/>
    </source>
</evidence>
<dbReference type="GO" id="GO:0060298">
    <property type="term" value="P:positive regulation of sarcomere organization"/>
    <property type="evidence" value="ECO:0007669"/>
    <property type="project" value="UniProtKB-ARBA"/>
</dbReference>
<feature type="domain" description="Ig-like" evidence="6">
    <location>
        <begin position="23"/>
        <end position="112"/>
    </location>
</feature>
<dbReference type="CDD" id="cd00096">
    <property type="entry name" value="Ig"/>
    <property type="match status" value="1"/>
</dbReference>
<reference evidence="7" key="1">
    <citation type="submission" date="2020-06" db="EMBL/GenBank/DDBJ databases">
        <title>Draft genome of Bugula neritina, a colonial animal packing powerful symbionts and potential medicines.</title>
        <authorList>
            <person name="Rayko M."/>
        </authorList>
    </citation>
    <scope>NUCLEOTIDE SEQUENCE [LARGE SCALE GENOMIC DNA]</scope>
    <source>
        <strain evidence="7">Kwan_BN1</strain>
    </source>
</reference>
<feature type="domain" description="Ig-like" evidence="6">
    <location>
        <begin position="121"/>
        <end position="209"/>
    </location>
</feature>
<dbReference type="FunFam" id="2.60.40.10:FF:000107">
    <property type="entry name" value="Myosin, light chain kinase a"/>
    <property type="match status" value="1"/>
</dbReference>
<dbReference type="SUPFAM" id="SSF48726">
    <property type="entry name" value="Immunoglobulin"/>
    <property type="match status" value="2"/>
</dbReference>
<dbReference type="GO" id="GO:0043025">
    <property type="term" value="C:neuronal cell body"/>
    <property type="evidence" value="ECO:0007669"/>
    <property type="project" value="TreeGrafter"/>
</dbReference>
<dbReference type="InterPro" id="IPR007110">
    <property type="entry name" value="Ig-like_dom"/>
</dbReference>
<keyword evidence="3" id="KW-0732">Signal</keyword>
<evidence type="ECO:0000259" key="6">
    <source>
        <dbReference type="PROSITE" id="PS50835"/>
    </source>
</evidence>
<dbReference type="GO" id="GO:0045989">
    <property type="term" value="P:positive regulation of striated muscle contraction"/>
    <property type="evidence" value="ECO:0007669"/>
    <property type="project" value="UniProtKB-ARBA"/>
</dbReference>
<dbReference type="Gene3D" id="2.60.40.10">
    <property type="entry name" value="Immunoglobulins"/>
    <property type="match status" value="2"/>
</dbReference>
<dbReference type="PROSITE" id="PS50835">
    <property type="entry name" value="IG_LIKE"/>
    <property type="match status" value="2"/>
</dbReference>
<dbReference type="InterPro" id="IPR003599">
    <property type="entry name" value="Ig_sub"/>
</dbReference>
<dbReference type="SMART" id="SM00409">
    <property type="entry name" value="IG"/>
    <property type="match status" value="2"/>
</dbReference>
<dbReference type="EMBL" id="VXIV02001746">
    <property type="protein sequence ID" value="KAF6030156.1"/>
    <property type="molecule type" value="Genomic_DNA"/>
</dbReference>
<dbReference type="GO" id="GO:0005737">
    <property type="term" value="C:cytoplasm"/>
    <property type="evidence" value="ECO:0007669"/>
    <property type="project" value="UniProtKB-SubCell"/>
</dbReference>
<keyword evidence="5" id="KW-0393">Immunoglobulin domain</keyword>
<dbReference type="GO" id="GO:0008046">
    <property type="term" value="F:axon guidance receptor activity"/>
    <property type="evidence" value="ECO:0007669"/>
    <property type="project" value="TreeGrafter"/>
</dbReference>
<keyword evidence="2" id="KW-0963">Cytoplasm</keyword>
<keyword evidence="4" id="KW-1015">Disulfide bond</keyword>
<dbReference type="SMART" id="SM00408">
    <property type="entry name" value="IGc2"/>
    <property type="match status" value="2"/>
</dbReference>
<sequence>MESDTFSPVDVAEAEVVPQQEAPQILTCLVDSEAEIGTAVTLEVVIRGIPQPTIEWYIDEDVIPLDDEYYEMTFCEGRAKLFMKTVDVHDEGEYMVVATNEYGSASSSCELTVIAGEGKAPEFSVALEPTQVLDGEKTTLTVIYDAKPTPNVQWFRNDVLLIPSADFAIVTDATKSSLTIEDTMPEDSGLYKVVLTNPHGDAVSVASVEVIEEEEQVTELVTSLAETILEEDVTEVTEDTIQQDVNISHIVPEVKEVLYSATDVPESQVEVISTETYNVYNENATDTQFSAKVMPTVCEDHLHELQKGEDVLMTSAHSAEDVPEELEDGQTTLKETIAPSVSEIVHFSETTTNQDVKLDDSVSAEIVVDTVETQSKEATSHVPTLIQEDLTSTVQSSKPVDVAVSSSQDVTLETDKNELATVDSLTKHITMETEEVSTFEDVAPTIPISETPTEITIDQNQPTKLLVTVDTAPSVVDS</sequence>
<evidence type="ECO:0000256" key="2">
    <source>
        <dbReference type="ARBA" id="ARBA00022490"/>
    </source>
</evidence>
<dbReference type="Pfam" id="PF07679">
    <property type="entry name" value="I-set"/>
    <property type="match status" value="2"/>
</dbReference>
<dbReference type="InterPro" id="IPR013098">
    <property type="entry name" value="Ig_I-set"/>
</dbReference>
<dbReference type="OrthoDB" id="504170at2759"/>
<dbReference type="InterPro" id="IPR050958">
    <property type="entry name" value="Cell_Adh-Cytoskel_Orgn"/>
</dbReference>
<proteinExistence type="predicted"/>
<evidence type="ECO:0000256" key="5">
    <source>
        <dbReference type="ARBA" id="ARBA00023319"/>
    </source>
</evidence>
<evidence type="ECO:0000313" key="8">
    <source>
        <dbReference type="Proteomes" id="UP000593567"/>
    </source>
</evidence>
<dbReference type="InterPro" id="IPR036179">
    <property type="entry name" value="Ig-like_dom_sf"/>
</dbReference>
<keyword evidence="8" id="KW-1185">Reference proteome</keyword>
<name>A0A7J7JXU2_BUGNE</name>
<dbReference type="AlphaFoldDB" id="A0A7J7JXU2"/>
<dbReference type="Proteomes" id="UP000593567">
    <property type="component" value="Unassembled WGS sequence"/>
</dbReference>
<gene>
    <name evidence="7" type="ORF">EB796_011534</name>
</gene>
<evidence type="ECO:0000256" key="3">
    <source>
        <dbReference type="ARBA" id="ARBA00022729"/>
    </source>
</evidence>
<dbReference type="PANTHER" id="PTHR45080:SF8">
    <property type="entry name" value="IG-LIKE DOMAIN-CONTAINING PROTEIN"/>
    <property type="match status" value="1"/>
</dbReference>
<protein>
    <submittedName>
        <fullName evidence="7">TTN</fullName>
    </submittedName>
</protein>
<comment type="subcellular location">
    <subcellularLocation>
        <location evidence="1">Cytoplasm</location>
    </subcellularLocation>
</comment>
<organism evidence="7 8">
    <name type="scientific">Bugula neritina</name>
    <name type="common">Brown bryozoan</name>
    <name type="synonym">Sertularia neritina</name>
    <dbReference type="NCBI Taxonomy" id="10212"/>
    <lineage>
        <taxon>Eukaryota</taxon>
        <taxon>Metazoa</taxon>
        <taxon>Spiralia</taxon>
        <taxon>Lophotrochozoa</taxon>
        <taxon>Bryozoa</taxon>
        <taxon>Gymnolaemata</taxon>
        <taxon>Cheilostomatida</taxon>
        <taxon>Flustrina</taxon>
        <taxon>Buguloidea</taxon>
        <taxon>Bugulidae</taxon>
        <taxon>Bugula</taxon>
    </lineage>
</organism>
<dbReference type="GO" id="GO:0030424">
    <property type="term" value="C:axon"/>
    <property type="evidence" value="ECO:0007669"/>
    <property type="project" value="TreeGrafter"/>
</dbReference>
<evidence type="ECO:0000313" key="7">
    <source>
        <dbReference type="EMBL" id="KAF6030156.1"/>
    </source>
</evidence>
<dbReference type="GO" id="GO:0005886">
    <property type="term" value="C:plasma membrane"/>
    <property type="evidence" value="ECO:0007669"/>
    <property type="project" value="TreeGrafter"/>
</dbReference>
<dbReference type="PANTHER" id="PTHR45080">
    <property type="entry name" value="CONTACTIN 5"/>
    <property type="match status" value="1"/>
</dbReference>
<dbReference type="GO" id="GO:0050808">
    <property type="term" value="P:synapse organization"/>
    <property type="evidence" value="ECO:0007669"/>
    <property type="project" value="TreeGrafter"/>
</dbReference>